<accession>A0A9W4A1N9</accession>
<dbReference type="SUPFAM" id="SSF56672">
    <property type="entry name" value="DNA/RNA polymerases"/>
    <property type="match status" value="1"/>
</dbReference>
<dbReference type="Proteomes" id="UP000055316">
    <property type="component" value="Plasmid pKK6"/>
</dbReference>
<protein>
    <submittedName>
        <fullName evidence="1">DNA polymerase</fullName>
    </submittedName>
</protein>
<reference evidence="1 2" key="1">
    <citation type="submission" date="2015-05" db="EMBL/GenBank/DDBJ databases">
        <title>Whole genome sequence of Bacillus thuringiensis serovar tolworthi Pasteur Institute Standard strain.</title>
        <authorList>
            <person name="Kanda K."/>
            <person name="Nakashima K."/>
            <person name="Nagano Y."/>
        </authorList>
    </citation>
    <scope>NUCLEOTIDE SEQUENCE [LARGE SCALE GENOMIC DNA]</scope>
    <source>
        <strain evidence="1 2">Pasteur Institute Standard strain</strain>
        <plasmid evidence="2">pKK6 DNA</plasmid>
    </source>
</reference>
<geneLocation type="plasmid" evidence="2">
    <name>pKK6 DNA</name>
</geneLocation>
<proteinExistence type="predicted"/>
<dbReference type="InterPro" id="IPR043502">
    <property type="entry name" value="DNA/RNA_pol_sf"/>
</dbReference>
<dbReference type="RefSeq" id="WP_060852795.1">
    <property type="nucleotide sequence ID" value="NZ_AP014870.1"/>
</dbReference>
<sequence>MKKINPSFLGVEGLDKLEYSEMEVHLSNVHTFSSPKPAEYLYSDKRKGLYGFKFEVDEVTGKIMLFGFCSYNPVTKKNGYHYIYRENEKDMDLSVIYMLKNIIKDCHFNNKIICHFNEIESILILKLLMERKCLDQDEQVKIFQRVLKGINGKFHKKSGSWTEPPIIELDIGNGETIGVSKVLNGNLELFVIKNKKMSKCNTFRSKPFWQKTPIECARNANLKYAEEIKESKVNWDLFSNGYNKKVDKNNHKLQDNTYVKKILKQNMYNSFLSKDLIYVVMNMFKESFGCFPNSFYSAGTLSEAAIAKVLDEKELKSFSIESTMNDWQEKDIDVDIIAKAINLSFDANQGAIIEHEKVGYIERGANTDIGASYPAIMRYCIPDLRNSTVQYFDNIKDFKEVPKPSLKRIVMLTCEFEIPPNVRHTIMIKQKGEEGTVNQIRRNVLGFGNFITTVHYKEIEFLLSQIDKDKHNEVIKEILEVVVIETNGKLHPISKVIDILWELRLKLRDAGKHSEYIVKLIMNAIYGKFFQAFQQYACSENEDGEQEIYFAGFDVGYMFNPIVSSMITAFGRIRVQEGALNIEKNGGKVISILTDCVKFEMPDSERPAYDYLDHCFDSILSEFEMINTNGWSPKGYKVLGIFEEPEEFTEGLFLNTAVYEYKLSNEKWEVKTSGYQTFDREFENEAYLMKKLDNFLEKPESHFFKYGKRAGEYGLKLGKEEIINYFHVVEDLADFRQLGIKRHKELPLIFDSFSLKPKRAYYKHLNDEIELSLDNIKDRLFETSPIDITIEYCCYNDDFEWQCFDNRKKSARELLTIPKISDIKKEKKEKRRKTQNDFIKNKREILSALQKQIKENINLFPFDKFTMKEGSNGGHNARDYGIEKMRDLLSEKGIEPVA</sequence>
<dbReference type="AlphaFoldDB" id="A0A9W4A1N9"/>
<gene>
    <name evidence="1" type="ORF">KNN_07143</name>
</gene>
<name>A0A9W4A1N9_BACTO</name>
<organism evidence="1 2">
    <name type="scientific">Bacillus thuringiensis subsp. tolworthi</name>
    <dbReference type="NCBI Taxonomy" id="1442"/>
    <lineage>
        <taxon>Bacteria</taxon>
        <taxon>Bacillati</taxon>
        <taxon>Bacillota</taxon>
        <taxon>Bacilli</taxon>
        <taxon>Bacillales</taxon>
        <taxon>Bacillaceae</taxon>
        <taxon>Bacillus</taxon>
        <taxon>Bacillus cereus group</taxon>
    </lineage>
</organism>
<evidence type="ECO:0000313" key="1">
    <source>
        <dbReference type="EMBL" id="BAR87876.1"/>
    </source>
</evidence>
<dbReference type="EMBL" id="AP014870">
    <property type="protein sequence ID" value="BAR87876.1"/>
    <property type="molecule type" value="Genomic_DNA"/>
</dbReference>
<keyword evidence="1" id="KW-0614">Plasmid</keyword>
<evidence type="ECO:0000313" key="2">
    <source>
        <dbReference type="Proteomes" id="UP000055316"/>
    </source>
</evidence>